<organism evidence="1 2">
    <name type="scientific">Sphingomonas lacunae</name>
    <dbReference type="NCBI Taxonomy" id="2698828"/>
    <lineage>
        <taxon>Bacteria</taxon>
        <taxon>Pseudomonadati</taxon>
        <taxon>Pseudomonadota</taxon>
        <taxon>Alphaproteobacteria</taxon>
        <taxon>Sphingomonadales</taxon>
        <taxon>Sphingomonadaceae</taxon>
        <taxon>Sphingomonas</taxon>
    </lineage>
</organism>
<gene>
    <name evidence="1" type="ORF">GV829_02555</name>
</gene>
<keyword evidence="2" id="KW-1185">Reference proteome</keyword>
<sequence length="140" mass="14515">MRIHVLAATMVGALLLVGCGDMSVDEVKGAAAEAGELLDPASLADKLPPEARAVVTSYEHDLRTAASAHVAEFGQLPTSFADIASVAGARQAAVDFLADGLAEQVPFASRTTVEQAANGIVTAAERRILDQMRTENAANQ</sequence>
<dbReference type="RefSeq" id="WP_169943686.1">
    <property type="nucleotide sequence ID" value="NZ_CP053015.1"/>
</dbReference>
<evidence type="ECO:0000313" key="1">
    <source>
        <dbReference type="EMBL" id="QJQ31467.1"/>
    </source>
</evidence>
<dbReference type="KEGG" id="slan:GV829_02555"/>
<dbReference type="Proteomes" id="UP000503018">
    <property type="component" value="Chromosome"/>
</dbReference>
<dbReference type="PROSITE" id="PS51257">
    <property type="entry name" value="PROKAR_LIPOPROTEIN"/>
    <property type="match status" value="1"/>
</dbReference>
<evidence type="ECO:0008006" key="3">
    <source>
        <dbReference type="Google" id="ProtNLM"/>
    </source>
</evidence>
<proteinExistence type="predicted"/>
<name>A0A6M4AR00_9SPHN</name>
<dbReference type="AlphaFoldDB" id="A0A6M4AR00"/>
<accession>A0A6M4AR00</accession>
<reference evidence="1 2" key="1">
    <citation type="submission" date="2020-01" db="EMBL/GenBank/DDBJ databases">
        <title>Sphingomonas sp. strain CSW-10.</title>
        <authorList>
            <person name="Chen W.-M."/>
        </authorList>
    </citation>
    <scope>NUCLEOTIDE SEQUENCE [LARGE SCALE GENOMIC DNA]</scope>
    <source>
        <strain evidence="1 2">CSW-10</strain>
    </source>
</reference>
<protein>
    <recommendedName>
        <fullName evidence="3">DUF4168 domain-containing protein</fullName>
    </recommendedName>
</protein>
<dbReference type="EMBL" id="CP053015">
    <property type="protein sequence ID" value="QJQ31467.1"/>
    <property type="molecule type" value="Genomic_DNA"/>
</dbReference>
<evidence type="ECO:0000313" key="2">
    <source>
        <dbReference type="Proteomes" id="UP000503018"/>
    </source>
</evidence>